<organism evidence="1">
    <name type="scientific">marine sediment metagenome</name>
    <dbReference type="NCBI Taxonomy" id="412755"/>
    <lineage>
        <taxon>unclassified sequences</taxon>
        <taxon>metagenomes</taxon>
        <taxon>ecological metagenomes</taxon>
    </lineage>
</organism>
<accession>X1AWZ0</accession>
<evidence type="ECO:0000313" key="1">
    <source>
        <dbReference type="EMBL" id="GAG76683.1"/>
    </source>
</evidence>
<reference evidence="1" key="1">
    <citation type="journal article" date="2014" name="Front. Microbiol.">
        <title>High frequency of phylogenetically diverse reductive dehalogenase-homologous genes in deep subseafloor sedimentary metagenomes.</title>
        <authorList>
            <person name="Kawai M."/>
            <person name="Futagami T."/>
            <person name="Toyoda A."/>
            <person name="Takaki Y."/>
            <person name="Nishi S."/>
            <person name="Hori S."/>
            <person name="Arai W."/>
            <person name="Tsubouchi T."/>
            <person name="Morono Y."/>
            <person name="Uchiyama I."/>
            <person name="Ito T."/>
            <person name="Fujiyama A."/>
            <person name="Inagaki F."/>
            <person name="Takami H."/>
        </authorList>
    </citation>
    <scope>NUCLEOTIDE SEQUENCE</scope>
    <source>
        <strain evidence="1">Expedition CK06-06</strain>
    </source>
</reference>
<dbReference type="AlphaFoldDB" id="X1AWZ0"/>
<sequence length="43" mass="4624">LIPIIEATPSPILVIKVAAVKIPNGKKSIGTNDRTKTMFFVNS</sequence>
<gene>
    <name evidence="1" type="ORF">S01H4_29133</name>
</gene>
<feature type="non-terminal residue" evidence="1">
    <location>
        <position position="1"/>
    </location>
</feature>
<protein>
    <submittedName>
        <fullName evidence="1">Uncharacterized protein</fullName>
    </submittedName>
</protein>
<proteinExistence type="predicted"/>
<dbReference type="EMBL" id="BART01014731">
    <property type="protein sequence ID" value="GAG76683.1"/>
    <property type="molecule type" value="Genomic_DNA"/>
</dbReference>
<name>X1AWZ0_9ZZZZ</name>
<comment type="caution">
    <text evidence="1">The sequence shown here is derived from an EMBL/GenBank/DDBJ whole genome shotgun (WGS) entry which is preliminary data.</text>
</comment>